<accession>A0A835ARH9</accession>
<dbReference type="OrthoDB" id="657467at2759"/>
<keyword evidence="1" id="KW-1133">Transmembrane helix</keyword>
<reference evidence="2" key="1">
    <citation type="submission" date="2020-07" db="EMBL/GenBank/DDBJ databases">
        <title>Genome sequence and genetic diversity analysis of an under-domesticated orphan crop, white fonio (Digitaria exilis).</title>
        <authorList>
            <person name="Bennetzen J.L."/>
            <person name="Chen S."/>
            <person name="Ma X."/>
            <person name="Wang X."/>
            <person name="Yssel A.E.J."/>
            <person name="Chaluvadi S.R."/>
            <person name="Johnson M."/>
            <person name="Gangashetty P."/>
            <person name="Hamidou F."/>
            <person name="Sanogo M.D."/>
            <person name="Zwaenepoel A."/>
            <person name="Wallace J."/>
            <person name="Van De Peer Y."/>
            <person name="Van Deynze A."/>
        </authorList>
    </citation>
    <scope>NUCLEOTIDE SEQUENCE</scope>
    <source>
        <tissue evidence="2">Leaves</tissue>
    </source>
</reference>
<feature type="transmembrane region" description="Helical" evidence="1">
    <location>
        <begin position="21"/>
        <end position="42"/>
    </location>
</feature>
<dbReference type="AlphaFoldDB" id="A0A835ARH9"/>
<gene>
    <name evidence="2" type="ORF">HU200_056451</name>
</gene>
<dbReference type="Proteomes" id="UP000636709">
    <property type="component" value="Unassembled WGS sequence"/>
</dbReference>
<keyword evidence="1" id="KW-0812">Transmembrane</keyword>
<dbReference type="EMBL" id="JACEFO010002381">
    <property type="protein sequence ID" value="KAF8662249.1"/>
    <property type="molecule type" value="Genomic_DNA"/>
</dbReference>
<organism evidence="2 3">
    <name type="scientific">Digitaria exilis</name>
    <dbReference type="NCBI Taxonomy" id="1010633"/>
    <lineage>
        <taxon>Eukaryota</taxon>
        <taxon>Viridiplantae</taxon>
        <taxon>Streptophyta</taxon>
        <taxon>Embryophyta</taxon>
        <taxon>Tracheophyta</taxon>
        <taxon>Spermatophyta</taxon>
        <taxon>Magnoliopsida</taxon>
        <taxon>Liliopsida</taxon>
        <taxon>Poales</taxon>
        <taxon>Poaceae</taxon>
        <taxon>PACMAD clade</taxon>
        <taxon>Panicoideae</taxon>
        <taxon>Panicodae</taxon>
        <taxon>Paniceae</taxon>
        <taxon>Anthephorinae</taxon>
        <taxon>Digitaria</taxon>
    </lineage>
</organism>
<evidence type="ECO:0000256" key="1">
    <source>
        <dbReference type="SAM" id="Phobius"/>
    </source>
</evidence>
<comment type="caution">
    <text evidence="2">The sequence shown here is derived from an EMBL/GenBank/DDBJ whole genome shotgun (WGS) entry which is preliminary data.</text>
</comment>
<dbReference type="PANTHER" id="PTHR36480:SF10">
    <property type="entry name" value="LATE EMBRYOGENESIS ABUNDANT PROTEIN LEA-2 SUBGROUP DOMAIN-CONTAINING PROTEIN"/>
    <property type="match status" value="1"/>
</dbReference>
<dbReference type="PANTHER" id="PTHR36480">
    <property type="entry name" value="OS06G0118900 PROTEIN-RELATED"/>
    <property type="match status" value="1"/>
</dbReference>
<protein>
    <recommendedName>
        <fullName evidence="4">Late embryogenesis abundant protein LEA-2 subgroup domain-containing protein</fullName>
    </recommendedName>
</protein>
<evidence type="ECO:0000313" key="2">
    <source>
        <dbReference type="EMBL" id="KAF8662249.1"/>
    </source>
</evidence>
<name>A0A835ARH9_9POAL</name>
<keyword evidence="1" id="KW-0472">Membrane</keyword>
<sequence>MAAAVDGKKWRFRCIDAARCVLALVVTLIIITVIVIAIQVLLRPDVLHVSVAGSTIYAQKLPLLQPPTLDLSLTILADNPSGRVRMYYLNITVHLFDNKTLPTTPNQDFYSMGFFRIPDIVVPQTRKVSSYVHSHATNGSFDSNYLKFLYDDQDRQIRGVTLRLDGELVTEVSSGPKANRTVQTTYFCDNLLLGGDPNDVAFKGSPDVICKNELTT</sequence>
<proteinExistence type="predicted"/>
<evidence type="ECO:0000313" key="3">
    <source>
        <dbReference type="Proteomes" id="UP000636709"/>
    </source>
</evidence>
<keyword evidence="3" id="KW-1185">Reference proteome</keyword>
<evidence type="ECO:0008006" key="4">
    <source>
        <dbReference type="Google" id="ProtNLM"/>
    </source>
</evidence>